<keyword evidence="2" id="KW-0732">Signal</keyword>
<dbReference type="Gene3D" id="2.40.10.10">
    <property type="entry name" value="Trypsin-like serine proteases"/>
    <property type="match status" value="2"/>
</dbReference>
<dbReference type="AlphaFoldDB" id="A0A7M6DR54"/>
<evidence type="ECO:0000256" key="2">
    <source>
        <dbReference type="SAM" id="SignalP"/>
    </source>
</evidence>
<dbReference type="Proteomes" id="UP000594262">
    <property type="component" value="Unplaced"/>
</dbReference>
<dbReference type="PROSITE" id="PS50240">
    <property type="entry name" value="TRYPSIN_DOM"/>
    <property type="match status" value="1"/>
</dbReference>
<dbReference type="InterPro" id="IPR001314">
    <property type="entry name" value="Peptidase_S1A"/>
</dbReference>
<reference evidence="4" key="1">
    <citation type="submission" date="2021-01" db="UniProtKB">
        <authorList>
            <consortium name="EnsemblMetazoa"/>
        </authorList>
    </citation>
    <scope>IDENTIFICATION</scope>
</reference>
<protein>
    <recommendedName>
        <fullName evidence="3">Peptidase S1 domain-containing protein</fullName>
    </recommendedName>
</protein>
<evidence type="ECO:0000259" key="3">
    <source>
        <dbReference type="PROSITE" id="PS50240"/>
    </source>
</evidence>
<organism evidence="4 5">
    <name type="scientific">Clytia hemisphaerica</name>
    <dbReference type="NCBI Taxonomy" id="252671"/>
    <lineage>
        <taxon>Eukaryota</taxon>
        <taxon>Metazoa</taxon>
        <taxon>Cnidaria</taxon>
        <taxon>Hydrozoa</taxon>
        <taxon>Hydroidolina</taxon>
        <taxon>Leptothecata</taxon>
        <taxon>Obeliida</taxon>
        <taxon>Clytiidae</taxon>
        <taxon>Clytia</taxon>
    </lineage>
</organism>
<keyword evidence="5" id="KW-1185">Reference proteome</keyword>
<dbReference type="InterPro" id="IPR043504">
    <property type="entry name" value="Peptidase_S1_PA_chymotrypsin"/>
</dbReference>
<dbReference type="GO" id="GO:0004252">
    <property type="term" value="F:serine-type endopeptidase activity"/>
    <property type="evidence" value="ECO:0007669"/>
    <property type="project" value="InterPro"/>
</dbReference>
<dbReference type="PANTHER" id="PTHR24252:SF10">
    <property type="entry name" value="SERINE PROTEASE 56"/>
    <property type="match status" value="1"/>
</dbReference>
<dbReference type="PRINTS" id="PR00722">
    <property type="entry name" value="CHYMOTRYPSIN"/>
</dbReference>
<dbReference type="SMART" id="SM00020">
    <property type="entry name" value="Tryp_SPc"/>
    <property type="match status" value="1"/>
</dbReference>
<dbReference type="Pfam" id="PF00089">
    <property type="entry name" value="Trypsin"/>
    <property type="match status" value="1"/>
</dbReference>
<dbReference type="CDD" id="cd00190">
    <property type="entry name" value="Tryp_SPc"/>
    <property type="match status" value="1"/>
</dbReference>
<evidence type="ECO:0000313" key="5">
    <source>
        <dbReference type="Proteomes" id="UP000594262"/>
    </source>
</evidence>
<dbReference type="InterPro" id="IPR018114">
    <property type="entry name" value="TRYPSIN_HIS"/>
</dbReference>
<dbReference type="SUPFAM" id="SSF50494">
    <property type="entry name" value="Trypsin-like serine proteases"/>
    <property type="match status" value="1"/>
</dbReference>
<keyword evidence="1" id="KW-1015">Disulfide bond</keyword>
<evidence type="ECO:0000313" key="4">
    <source>
        <dbReference type="EnsemblMetazoa" id="CLYHEMP024101.1"/>
    </source>
</evidence>
<evidence type="ECO:0000256" key="1">
    <source>
        <dbReference type="ARBA" id="ARBA00023157"/>
    </source>
</evidence>
<feature type="signal peptide" evidence="2">
    <location>
        <begin position="1"/>
        <end position="22"/>
    </location>
</feature>
<dbReference type="InterPro" id="IPR001254">
    <property type="entry name" value="Trypsin_dom"/>
</dbReference>
<dbReference type="InterPro" id="IPR009003">
    <property type="entry name" value="Peptidase_S1_PA"/>
</dbReference>
<dbReference type="PANTHER" id="PTHR24252">
    <property type="entry name" value="ACROSIN-RELATED"/>
    <property type="match status" value="1"/>
</dbReference>
<dbReference type="FunFam" id="2.40.10.10:FF:000181">
    <property type="entry name" value="Chymotrypsinogen A"/>
    <property type="match status" value="1"/>
</dbReference>
<sequence length="193" mass="21392">MRFSRFLSIAFVVFTLSSKTLAHYVCGVNNGREGPSENSTPNIPQARIIGGENAQLGSWPWMVSLRPVGQPGNHVCGGVLIHPKWVLTAAHCMLRAPIESVVLGENDFSVKEGKEQQIRVIRSITHPKYDEPSSNNDIMLLKLKHPARITKNVRPICLPPRKFKKNRFDGDECVITGWGVNGIIPQGFTNPTV</sequence>
<feature type="domain" description="Peptidase S1" evidence="3">
    <location>
        <begin position="48"/>
        <end position="179"/>
    </location>
</feature>
<feature type="chain" id="PRO_5029642618" description="Peptidase S1 domain-containing protein" evidence="2">
    <location>
        <begin position="23"/>
        <end position="193"/>
    </location>
</feature>
<dbReference type="GO" id="GO:0006508">
    <property type="term" value="P:proteolysis"/>
    <property type="evidence" value="ECO:0007669"/>
    <property type="project" value="InterPro"/>
</dbReference>
<name>A0A7M6DR54_9CNID</name>
<dbReference type="EnsemblMetazoa" id="CLYHEMT024101.1">
    <property type="protein sequence ID" value="CLYHEMP024101.1"/>
    <property type="gene ID" value="CLYHEMG024101"/>
</dbReference>
<dbReference type="OrthoDB" id="10012881at2759"/>
<proteinExistence type="predicted"/>
<dbReference type="PROSITE" id="PS00134">
    <property type="entry name" value="TRYPSIN_HIS"/>
    <property type="match status" value="1"/>
</dbReference>
<accession>A0A7M6DR54</accession>